<keyword evidence="9" id="KW-0520">NAD</keyword>
<dbReference type="Gene3D" id="2.40.160.10">
    <property type="entry name" value="Porin"/>
    <property type="match status" value="2"/>
</dbReference>
<comment type="caution">
    <text evidence="24">The sequence shown here is derived from an EMBL/GenBank/DDBJ whole genome shotgun (WGS) entry which is preliminary data.</text>
</comment>
<organism evidence="24 25">
    <name type="scientific">Neotoma lepida</name>
    <name type="common">Desert woodrat</name>
    <dbReference type="NCBI Taxonomy" id="56216"/>
    <lineage>
        <taxon>Eukaryota</taxon>
        <taxon>Metazoa</taxon>
        <taxon>Chordata</taxon>
        <taxon>Craniata</taxon>
        <taxon>Vertebrata</taxon>
        <taxon>Euteleostomi</taxon>
        <taxon>Mammalia</taxon>
        <taxon>Eutheria</taxon>
        <taxon>Euarchontoglires</taxon>
        <taxon>Glires</taxon>
        <taxon>Rodentia</taxon>
        <taxon>Myomorpha</taxon>
        <taxon>Muroidea</taxon>
        <taxon>Cricetidae</taxon>
        <taxon>Neotominae</taxon>
        <taxon>Neotoma</taxon>
    </lineage>
</organism>
<evidence type="ECO:0000256" key="9">
    <source>
        <dbReference type="ARBA" id="ARBA00023027"/>
    </source>
</evidence>
<dbReference type="GO" id="GO:0000166">
    <property type="term" value="F:nucleotide binding"/>
    <property type="evidence" value="ECO:0007669"/>
    <property type="project" value="UniProtKB-KW"/>
</dbReference>
<evidence type="ECO:0000256" key="12">
    <source>
        <dbReference type="ARBA" id="ARBA00023128"/>
    </source>
</evidence>
<comment type="similarity">
    <text evidence="2">Belongs to the eukaryotic mitochondrial porin family.</text>
</comment>
<dbReference type="GO" id="GO:0008308">
    <property type="term" value="F:voltage-gated monoatomic anion channel activity"/>
    <property type="evidence" value="ECO:0007669"/>
    <property type="project" value="InterPro"/>
</dbReference>
<evidence type="ECO:0000256" key="16">
    <source>
        <dbReference type="ARBA" id="ARBA00024631"/>
    </source>
</evidence>
<accession>A0A1A6FYW0</accession>
<keyword evidence="5" id="KW-0812">Transmembrane</keyword>
<dbReference type="EMBL" id="LZPO01108724">
    <property type="protein sequence ID" value="OBS59106.1"/>
    <property type="molecule type" value="Genomic_DNA"/>
</dbReference>
<reference evidence="24 25" key="1">
    <citation type="submission" date="2016-06" db="EMBL/GenBank/DDBJ databases">
        <title>The Draft Genome Sequence and Annotation of the Desert Woodrat Neotoma lepida.</title>
        <authorList>
            <person name="Campbell M."/>
            <person name="Oakeson K.F."/>
            <person name="Yandell M."/>
            <person name="Halpert J.R."/>
            <person name="Dearing D."/>
        </authorList>
    </citation>
    <scope>NUCLEOTIDE SEQUENCE [LARGE SCALE GENOMIC DNA]</scope>
    <source>
        <strain evidence="24">417</strain>
        <tissue evidence="24">Liver</tissue>
    </source>
</reference>
<keyword evidence="25" id="KW-1185">Reference proteome</keyword>
<dbReference type="InterPro" id="IPR023614">
    <property type="entry name" value="Porin_dom_sf"/>
</dbReference>
<evidence type="ECO:0000256" key="2">
    <source>
        <dbReference type="ARBA" id="ARBA00007780"/>
    </source>
</evidence>
<keyword evidence="11" id="KW-0626">Porin</keyword>
<keyword evidence="4" id="KW-1134">Transmembrane beta strand</keyword>
<sequence>ADLGKTAIDILSRGFGFGLVKLDVKTKSCSGVELSTTSPSNTDTGEVIGTLESKYKWCECEYGLTFIEKWNIDNTLGTETAIEDQTCQCLRLTFDMTFAPNTCGNFACDVDFHFAGPTIHASIMGQTLENQFIRKYVKVLTPVILAWTSGANSTCFGIAAKISWDLPASVAAKVNNSSLIGVGYAQTLRPGVKLTLSALAEL</sequence>
<keyword evidence="13" id="KW-0472">Membrane</keyword>
<evidence type="ECO:0000313" key="25">
    <source>
        <dbReference type="Proteomes" id="UP000092124"/>
    </source>
</evidence>
<evidence type="ECO:0000256" key="17">
    <source>
        <dbReference type="ARBA" id="ARBA00030088"/>
    </source>
</evidence>
<dbReference type="InterPro" id="IPR027246">
    <property type="entry name" value="Porin_Euk/Tom40"/>
</dbReference>
<dbReference type="GO" id="GO:0005741">
    <property type="term" value="C:mitochondrial outer membrane"/>
    <property type="evidence" value="ECO:0007669"/>
    <property type="project" value="UniProtKB-SubCell"/>
</dbReference>
<evidence type="ECO:0000256" key="13">
    <source>
        <dbReference type="ARBA" id="ARBA00023136"/>
    </source>
</evidence>
<evidence type="ECO:0000256" key="22">
    <source>
        <dbReference type="ARBA" id="ARBA00049992"/>
    </source>
</evidence>
<comment type="function">
    <text evidence="21">Non-selective voltage-gated ion channel that mediates the transport of anions and cations through the mitochondrion outer membrane and plasma membrane. The channel adopts an open conformation at zero mV and a closed conformation at both positive and negative potentials. There are two populations of channels; the main that functions in a lower open-state conductance with lower ion selectivity, that switch, in a voltage-dependent manner, from the open to a low-conducting 'closed' state and the other that has a normal ion selectivity in the typical high conductance, 'open' state. Binds various lipids, including the sphingolipid ceramide, the phospholipid phosphatidylcholine, and the sterols cholesterol and oxysterol. Binding of ceramide promotes the mitochondrial outer membrane permeabilization (MOMP) apoptotic pathway.</text>
</comment>
<dbReference type="PANTHER" id="PTHR11743:SF12">
    <property type="entry name" value="VOLTAGE-DEPENDENT ANION-SELECTIVE CHANNEL PROTEIN 2"/>
    <property type="match status" value="1"/>
</dbReference>
<evidence type="ECO:0000256" key="14">
    <source>
        <dbReference type="ARBA" id="ARBA00024167"/>
    </source>
</evidence>
<dbReference type="STRING" id="56216.A0A1A6FYW0"/>
<keyword evidence="12" id="KW-0496">Mitochondrion</keyword>
<evidence type="ECO:0000256" key="1">
    <source>
        <dbReference type="ARBA" id="ARBA00004294"/>
    </source>
</evidence>
<name>A0A1A6FYW0_NEOLE</name>
<protein>
    <recommendedName>
        <fullName evidence="23">Non-selective voltage-gated ion channel VDAC2</fullName>
    </recommendedName>
    <alternativeName>
        <fullName evidence="17">Outer mitochondrial membrane protein porin 2</fullName>
    </alternativeName>
</protein>
<keyword evidence="7" id="KW-1000">Mitochondrion outer membrane</keyword>
<evidence type="ECO:0000256" key="7">
    <source>
        <dbReference type="ARBA" id="ARBA00022787"/>
    </source>
</evidence>
<evidence type="ECO:0000256" key="15">
    <source>
        <dbReference type="ARBA" id="ARBA00024479"/>
    </source>
</evidence>
<evidence type="ECO:0000313" key="24">
    <source>
        <dbReference type="EMBL" id="OBS59106.1"/>
    </source>
</evidence>
<dbReference type="CDD" id="cd07306">
    <property type="entry name" value="Porin3_VDAC"/>
    <property type="match status" value="1"/>
</dbReference>
<comment type="catalytic activity">
    <reaction evidence="19">
        <text>a 1,2-diacyl-sn-glycero-3-phospho-(1D-myo-inositol)(in) = a 1,2-diacyl-sn-glycero-3-phospho-(1D-myo-inositol)(out)</text>
        <dbReference type="Rhea" id="RHEA:38691"/>
        <dbReference type="ChEBI" id="CHEBI:57880"/>
    </reaction>
</comment>
<dbReference type="InterPro" id="IPR001925">
    <property type="entry name" value="Porin_Euk"/>
</dbReference>
<dbReference type="PANTHER" id="PTHR11743">
    <property type="entry name" value="VOLTAGE-DEPENDENT ANION-SELECTIVE CHANNEL"/>
    <property type="match status" value="1"/>
</dbReference>
<comment type="catalytic activity">
    <reaction evidence="15">
        <text>a 1,2-diacyl-sn-glycero-3-phospho-L-serine(in) = a 1,2-diacyl-sn-glycero-3-phospho-L-serine(out)</text>
        <dbReference type="Rhea" id="RHEA:38663"/>
        <dbReference type="ChEBI" id="CHEBI:57262"/>
    </reaction>
</comment>
<comment type="catalytic activity">
    <reaction evidence="16">
        <text>a 1,2-diacyl-sn-glycero-3-phosphocholine(in) = a 1,2-diacyl-sn-glycero-3-phosphocholine(out)</text>
        <dbReference type="Rhea" id="RHEA:38571"/>
        <dbReference type="ChEBI" id="CHEBI:57643"/>
    </reaction>
</comment>
<dbReference type="GO" id="GO:0046930">
    <property type="term" value="C:pore complex"/>
    <property type="evidence" value="ECO:0007669"/>
    <property type="project" value="UniProtKB-KW"/>
</dbReference>
<evidence type="ECO:0000256" key="8">
    <source>
        <dbReference type="ARBA" id="ARBA00022990"/>
    </source>
</evidence>
<evidence type="ECO:0000256" key="11">
    <source>
        <dbReference type="ARBA" id="ARBA00023114"/>
    </source>
</evidence>
<keyword evidence="3" id="KW-0813">Transport</keyword>
<gene>
    <name evidence="24" type="ORF">A6R68_09769</name>
</gene>
<keyword evidence="8" id="KW-0007">Acetylation</keyword>
<evidence type="ECO:0000256" key="21">
    <source>
        <dbReference type="ARBA" id="ARBA00049967"/>
    </source>
</evidence>
<proteinExistence type="inferred from homology"/>
<dbReference type="OrthoDB" id="7827681at2759"/>
<comment type="catalytic activity">
    <reaction evidence="18">
        <text>K(+)(in) = K(+)(out)</text>
        <dbReference type="Rhea" id="RHEA:29463"/>
        <dbReference type="ChEBI" id="CHEBI:29103"/>
    </reaction>
</comment>
<evidence type="ECO:0000256" key="6">
    <source>
        <dbReference type="ARBA" id="ARBA00022741"/>
    </source>
</evidence>
<comment type="catalytic activity">
    <reaction evidence="14">
        <text>chloride(in) = chloride(out)</text>
        <dbReference type="Rhea" id="RHEA:29823"/>
        <dbReference type="ChEBI" id="CHEBI:17996"/>
    </reaction>
</comment>
<evidence type="ECO:0000256" key="18">
    <source>
        <dbReference type="ARBA" id="ARBA00034430"/>
    </source>
</evidence>
<evidence type="ECO:0000256" key="19">
    <source>
        <dbReference type="ARBA" id="ARBA00035895"/>
    </source>
</evidence>
<comment type="subunit">
    <text evidence="22">Monomer, homodimer and higher order oligomers; formation of higher order structures is necessary for scramblase activity. Interacts with ARMC12 in a TBC1D21-dependent manner. Interacts with KLC3. Interacts with SPATA33. Interacts with PPP3CC in a SPATA33-dependent manner.</text>
</comment>
<feature type="non-terminal residue" evidence="24">
    <location>
        <position position="1"/>
    </location>
</feature>
<evidence type="ECO:0000256" key="23">
    <source>
        <dbReference type="ARBA" id="ARBA00050035"/>
    </source>
</evidence>
<evidence type="ECO:0000256" key="4">
    <source>
        <dbReference type="ARBA" id="ARBA00022452"/>
    </source>
</evidence>
<comment type="subcellular location">
    <subcellularLocation>
        <location evidence="1">Mitochondrion outer membrane</location>
    </subcellularLocation>
</comment>
<evidence type="ECO:0000256" key="3">
    <source>
        <dbReference type="ARBA" id="ARBA00022448"/>
    </source>
</evidence>
<dbReference type="GO" id="GO:0015288">
    <property type="term" value="F:porin activity"/>
    <property type="evidence" value="ECO:0007669"/>
    <property type="project" value="UniProtKB-KW"/>
</dbReference>
<dbReference type="Proteomes" id="UP000092124">
    <property type="component" value="Unassembled WGS sequence"/>
</dbReference>
<comment type="function">
    <text evidence="20">Catalyzes the scrambling of phospholipids across the outer mitochondrial membrane; the mechanism is unrelated to channel activity and is capable of translocating both anionic and zwitterionic phospholipids.</text>
</comment>
<evidence type="ECO:0000256" key="20">
    <source>
        <dbReference type="ARBA" id="ARBA00044941"/>
    </source>
</evidence>
<dbReference type="AlphaFoldDB" id="A0A1A6FYW0"/>
<keyword evidence="6" id="KW-0547">Nucleotide-binding</keyword>
<dbReference type="Pfam" id="PF01459">
    <property type="entry name" value="Porin_3"/>
    <property type="match status" value="2"/>
</dbReference>
<evidence type="ECO:0000256" key="5">
    <source>
        <dbReference type="ARBA" id="ARBA00022692"/>
    </source>
</evidence>
<evidence type="ECO:0000256" key="10">
    <source>
        <dbReference type="ARBA" id="ARBA00023065"/>
    </source>
</evidence>
<keyword evidence="10" id="KW-0406">Ion transport</keyword>